<protein>
    <recommendedName>
        <fullName evidence="1">Amidohydrolase 3 domain-containing protein</fullName>
    </recommendedName>
</protein>
<dbReference type="InterPro" id="IPR032466">
    <property type="entry name" value="Metal_Hydrolase"/>
</dbReference>
<dbReference type="OrthoDB" id="3173428at2"/>
<feature type="domain" description="Amidohydrolase 3" evidence="1">
    <location>
        <begin position="114"/>
        <end position="607"/>
    </location>
</feature>
<evidence type="ECO:0000313" key="2">
    <source>
        <dbReference type="EMBL" id="TCB96741.1"/>
    </source>
</evidence>
<dbReference type="SUPFAM" id="SSF51556">
    <property type="entry name" value="Metallo-dependent hydrolases"/>
    <property type="match status" value="1"/>
</dbReference>
<dbReference type="Gene3D" id="3.10.310.70">
    <property type="match status" value="1"/>
</dbReference>
<dbReference type="EMBL" id="SJJR01000008">
    <property type="protein sequence ID" value="TCB96741.1"/>
    <property type="molecule type" value="Genomic_DNA"/>
</dbReference>
<comment type="caution">
    <text evidence="2">The sequence shown here is derived from an EMBL/GenBank/DDBJ whole genome shotgun (WGS) entry which is preliminary data.</text>
</comment>
<evidence type="ECO:0000259" key="1">
    <source>
        <dbReference type="Pfam" id="PF07969"/>
    </source>
</evidence>
<gene>
    <name evidence="2" type="ORF">E0H26_14020</name>
</gene>
<accession>A0A4R0GML4</accession>
<dbReference type="GO" id="GO:0016810">
    <property type="term" value="F:hydrolase activity, acting on carbon-nitrogen (but not peptide) bonds"/>
    <property type="evidence" value="ECO:0007669"/>
    <property type="project" value="InterPro"/>
</dbReference>
<dbReference type="AlphaFoldDB" id="A0A4R0GML4"/>
<evidence type="ECO:0000313" key="3">
    <source>
        <dbReference type="Proteomes" id="UP000292274"/>
    </source>
</evidence>
<keyword evidence="3" id="KW-1185">Reference proteome</keyword>
<dbReference type="SUPFAM" id="SSF51338">
    <property type="entry name" value="Composite domain of metallo-dependent hydrolases"/>
    <property type="match status" value="1"/>
</dbReference>
<reference evidence="2 3" key="1">
    <citation type="submission" date="2019-02" db="EMBL/GenBank/DDBJ databases">
        <title>Jishengella sp. nov., isolated from a root of Zingiber montanum.</title>
        <authorList>
            <person name="Kuncharoen N."/>
            <person name="Kudo T."/>
            <person name="Masahiro Y."/>
            <person name="Ohkuma M."/>
            <person name="Tanasupawat S."/>
        </authorList>
    </citation>
    <scope>NUCLEOTIDE SEQUENCE [LARGE SCALE GENOMIC DNA]</scope>
    <source>
        <strain evidence="2 3">PLAI 1-1</strain>
    </source>
</reference>
<dbReference type="Gene3D" id="2.30.40.10">
    <property type="entry name" value="Urease, subunit C, domain 1"/>
    <property type="match status" value="1"/>
</dbReference>
<dbReference type="PANTHER" id="PTHR22642">
    <property type="entry name" value="IMIDAZOLONEPROPIONASE"/>
    <property type="match status" value="1"/>
</dbReference>
<dbReference type="Pfam" id="PF07969">
    <property type="entry name" value="Amidohydro_3"/>
    <property type="match status" value="1"/>
</dbReference>
<dbReference type="InterPro" id="IPR013108">
    <property type="entry name" value="Amidohydro_3"/>
</dbReference>
<dbReference type="Proteomes" id="UP000292274">
    <property type="component" value="Unassembled WGS sequence"/>
</dbReference>
<proteinExistence type="predicted"/>
<dbReference type="Gene3D" id="3.20.20.140">
    <property type="entry name" value="Metal-dependent hydrolases"/>
    <property type="match status" value="1"/>
</dbReference>
<dbReference type="PANTHER" id="PTHR22642:SF2">
    <property type="entry name" value="PROTEIN LONG AFTER FAR-RED 3"/>
    <property type="match status" value="1"/>
</dbReference>
<sequence>MADAARRRSPRLRRGSRRRRGLVLALLLRDQRVHLRLPARRHRPGTLPRGLDRRVARTARSPAMRMVFSGGTIRTMDPRQPVAEAVAIDEGTITAIGDLPTVRAAAGPGAQRHDLAGRTLLPGFIDPHHHLYLVASDRYTRTFDEHPATLRELLDRIAAAAHADSGTGWLRLHGVRPLHLAEGRLPTATELDAACPDRPLHLFSVSYHESTLNSAGLAALGYGTATPDPGGGHLERDRRGRPTGVLIEQASFIAESLTRRATASDDAWVQRATAHSRLLARHGITRVGDLAVPPEGVARYAAAAPDLAVTVHRWHVGAGEIGDPTVPDLDPGHPRTPLGGFKLLVDGGERCDLCLTGTQLLRSTAGMPRALLRHGRRALALSRRGGTPTRQPDGRWHNGLRVLDRDRLTTAVRAAVSHGLTPALHAVGNGALADALAAVDGLDVPVRIEHAMVCDPATARRLADAGVRVVAQPSFLYDLGAELTMLPLPAPLKLIPLRTLLDAGASVAASSDYPAGTLSPLVGVQAAVTRRVAGGGLVHPEEGLTIEQALAAYTREAAVALGVAGQAGVLRTGAAADLVELDRDPVRSEPESIAGIQVTGTWCAGHRTA</sequence>
<organism evidence="2 3">
    <name type="scientific">Micromonospora zingiberis</name>
    <dbReference type="NCBI Taxonomy" id="2053011"/>
    <lineage>
        <taxon>Bacteria</taxon>
        <taxon>Bacillati</taxon>
        <taxon>Actinomycetota</taxon>
        <taxon>Actinomycetes</taxon>
        <taxon>Micromonosporales</taxon>
        <taxon>Micromonosporaceae</taxon>
        <taxon>Micromonospora</taxon>
    </lineage>
</organism>
<name>A0A4R0GML4_9ACTN</name>
<dbReference type="InterPro" id="IPR011059">
    <property type="entry name" value="Metal-dep_hydrolase_composite"/>
</dbReference>